<proteinExistence type="predicted"/>
<dbReference type="Pfam" id="PF05895">
    <property type="entry name" value="DUF859"/>
    <property type="match status" value="1"/>
</dbReference>
<gene>
    <name evidence="1" type="ORF">P7133_17</name>
</gene>
<sequence length="684" mass="76385">MVEFWSNNDRGYRIRLWIDQVGQNVQNNTSDVRIRLALLNQWWTFAGYQCYGYVDGFGQRLEYSGSPSMLSNNSEIQLIDRTITVQHADDGTGVFVVRAHFNGSGGYSPGNLDIGSQTITLTTIPRGSTVSVSDGVIGKQVDISIDRKIDGATHTLRYSWYNKQGKIADNVGTSYKWTIPEDFADDIPNSTSGWGTIYVDTYINGKFIQTQSTVLTASIDTNLLKPYFKGFTLEDANTATQRVIPEKTHFVSIMSLVKVTFNGAQAQHGASITGYYAEIVGANNSVTENGGVFREVSVNKDTEMTLRGRVKDSRGVWSDWVETKITFLFYFSPILSFEVSRSGFKSDTLTIKRYAKIAPLVVNGSQRNIMKLTFSTAKVGWDNFVIDNGQAGGEWSSISELNASDANLGNSYPADTSYIVKGKLEDRFTSTEFQGLAPNDKVVLTYDQSGIGVGKFREWGALDVNGDIYANNSPIQQYQLTSNNGAAKWANNANKLDEPGQYYLDPSAPGNPVGNWGYLFHHSSNGKGSMYKEAIQTFWSNRGQLFFRHHRWSKIIDDWEPWIDYTPKKPSVVKREIQIGWGVRANLIRESNVVTLSLERGIYYLPPCENLILDEKMPNGFKPCVQTHMVANKNAANVHYGSAVWHLETNGDIRFSNPNTDTVDGYAVYTGTVTYITEDEYPSN</sequence>
<dbReference type="InterPro" id="IPR008577">
    <property type="entry name" value="DUF859"/>
</dbReference>
<keyword evidence="2" id="KW-1185">Reference proteome</keyword>
<dbReference type="EMBL" id="KY705263">
    <property type="protein sequence ID" value="ARU13547.1"/>
    <property type="molecule type" value="Genomic_DNA"/>
</dbReference>
<organism evidence="1 2">
    <name type="scientific">Streptococcus phage P7133</name>
    <dbReference type="NCBI Taxonomy" id="1971422"/>
    <lineage>
        <taxon>Viruses</taxon>
        <taxon>Duplodnaviria</taxon>
        <taxon>Heunggongvirae</taxon>
        <taxon>Uroviricota</taxon>
        <taxon>Caudoviricetes</taxon>
        <taxon>Aliceevansviridae</taxon>
        <taxon>Moineauvirus</taxon>
        <taxon>Moineauvirus P7133</taxon>
    </lineage>
</organism>
<evidence type="ECO:0000313" key="2">
    <source>
        <dbReference type="Proteomes" id="UP000226029"/>
    </source>
</evidence>
<accession>A0A286QNN7</accession>
<name>A0A286QNN7_9CAUD</name>
<evidence type="ECO:0000313" key="1">
    <source>
        <dbReference type="EMBL" id="ARU13547.1"/>
    </source>
</evidence>
<protein>
    <submittedName>
        <fullName evidence="1">Baseplate component</fullName>
    </submittedName>
</protein>
<dbReference type="Proteomes" id="UP000226029">
    <property type="component" value="Segment"/>
</dbReference>
<reference evidence="1 2" key="1">
    <citation type="journal article" date="2017" name="Front. Microbiol.">
        <title>Global Survey and Genome Exploration of Bacteriophages Infecting the Lactic Acid Bacterium Streptococcus thermophilus.</title>
        <authorList>
            <person name="McDonnell B."/>
            <person name="Mahony J."/>
            <person name="Hanemaaijer L."/>
            <person name="Neve H."/>
            <person name="Noben J.-P."/>
            <person name="Lugli G.A."/>
            <person name="Ventura M."/>
            <person name="Kouwen T.R."/>
            <person name="van Sinderen D."/>
        </authorList>
    </citation>
    <scope>NUCLEOTIDE SEQUENCE [LARGE SCALE GENOMIC DNA]</scope>
</reference>